<evidence type="ECO:0000313" key="3">
    <source>
        <dbReference type="EMBL" id="MCW3786514.1"/>
    </source>
</evidence>
<accession>A0AAE3M3Q5</accession>
<proteinExistence type="predicted"/>
<keyword evidence="4" id="KW-1185">Reference proteome</keyword>
<keyword evidence="1" id="KW-0812">Transmembrane</keyword>
<feature type="transmembrane region" description="Helical" evidence="1">
    <location>
        <begin position="27"/>
        <end position="58"/>
    </location>
</feature>
<evidence type="ECO:0000256" key="1">
    <source>
        <dbReference type="SAM" id="Phobius"/>
    </source>
</evidence>
<dbReference type="InterPro" id="IPR004563">
    <property type="entry name" value="Apolipo_AcylTrfase"/>
</dbReference>
<feature type="transmembrane region" description="Helical" evidence="1">
    <location>
        <begin position="166"/>
        <end position="191"/>
    </location>
</feature>
<organism evidence="3 4">
    <name type="scientific">Plebeiibacterium sediminum</name>
    <dbReference type="NCBI Taxonomy" id="2992112"/>
    <lineage>
        <taxon>Bacteria</taxon>
        <taxon>Pseudomonadati</taxon>
        <taxon>Bacteroidota</taxon>
        <taxon>Bacteroidia</taxon>
        <taxon>Marinilabiliales</taxon>
        <taxon>Marinilabiliaceae</taxon>
        <taxon>Plebeiibacterium</taxon>
    </lineage>
</organism>
<protein>
    <recommendedName>
        <fullName evidence="2">Apolipoprotein N-acyltransferase N-terminal domain-containing protein</fullName>
    </recommendedName>
</protein>
<dbReference type="EMBL" id="JAPDPJ010000015">
    <property type="protein sequence ID" value="MCW3786514.1"/>
    <property type="molecule type" value="Genomic_DNA"/>
</dbReference>
<reference evidence="3" key="1">
    <citation type="submission" date="2022-10" db="EMBL/GenBank/DDBJ databases">
        <authorList>
            <person name="Yu W.X."/>
        </authorList>
    </citation>
    <scope>NUCLEOTIDE SEQUENCE</scope>
    <source>
        <strain evidence="3">AAT</strain>
    </source>
</reference>
<dbReference type="InterPro" id="IPR036526">
    <property type="entry name" value="C-N_Hydrolase_sf"/>
</dbReference>
<dbReference type="PANTHER" id="PTHR38686:SF1">
    <property type="entry name" value="APOLIPOPROTEIN N-ACYLTRANSFERASE"/>
    <property type="match status" value="1"/>
</dbReference>
<dbReference type="GO" id="GO:0042158">
    <property type="term" value="P:lipoprotein biosynthetic process"/>
    <property type="evidence" value="ECO:0007669"/>
    <property type="project" value="InterPro"/>
</dbReference>
<keyword evidence="1" id="KW-0472">Membrane</keyword>
<dbReference type="GO" id="GO:0016020">
    <property type="term" value="C:membrane"/>
    <property type="evidence" value="ECO:0007669"/>
    <property type="project" value="InterPro"/>
</dbReference>
<keyword evidence="1" id="KW-1133">Transmembrane helix</keyword>
<dbReference type="Pfam" id="PF20154">
    <property type="entry name" value="LNT_N"/>
    <property type="match status" value="1"/>
</dbReference>
<feature type="transmembrane region" description="Helical" evidence="1">
    <location>
        <begin position="70"/>
        <end position="93"/>
    </location>
</feature>
<name>A0AAE3M3Q5_9BACT</name>
<evidence type="ECO:0000259" key="2">
    <source>
        <dbReference type="Pfam" id="PF20154"/>
    </source>
</evidence>
<sequence length="511" mass="59692">MNIEKQVLIHNWRKRLRYCKEMIEKQYLIMGVVSGLMVCASYSLYYLSFISLVPLLYCFNNKEKINNYKILLATILFLILWNAFNYQFLYSFYIEDVKVYIPVLIGVFTVLELLPFIVLLSNLKFKRVYFICLWILMEYFISQWILKTPFSYLGILLANNASIIHWYNHTGVLGGSLWVIVVNVLITYEIGVVMRKGFKSFRYLYIIVAVIFLPITISLIISDTPMPTNEARKVKIHSYSSVCKIEQIQDRIIESNNDIITKGVCYDVFPELVINLNNENPEDNKIIESIINNNLQYKKDSLITILGANLTTWGKQQVLAVLINDDVVKTRYKDVLVPLGEEIPKMLDGIKNLDVYKNYLSETYITPDNNESIFAWHADSIHVSICYESFFEQNLKEKLKDEVGALFVIAREPFLNNYHYKNLTRLLSVCNAIIFNKYLVRSSWCGLSCIIDNRGYVLNEVYNKNDVLESVFYLNKKDTYYLTSRCNPVLVFILLLLFFVIMVNFTSRFII</sequence>
<dbReference type="GO" id="GO:0016410">
    <property type="term" value="F:N-acyltransferase activity"/>
    <property type="evidence" value="ECO:0007669"/>
    <property type="project" value="InterPro"/>
</dbReference>
<feature type="transmembrane region" description="Helical" evidence="1">
    <location>
        <begin position="203"/>
        <end position="221"/>
    </location>
</feature>
<dbReference type="SUPFAM" id="SSF56317">
    <property type="entry name" value="Carbon-nitrogen hydrolase"/>
    <property type="match status" value="1"/>
</dbReference>
<dbReference type="PANTHER" id="PTHR38686">
    <property type="entry name" value="APOLIPOPROTEIN N-ACYLTRANSFERASE"/>
    <property type="match status" value="1"/>
</dbReference>
<feature type="transmembrane region" description="Helical" evidence="1">
    <location>
        <begin position="489"/>
        <end position="510"/>
    </location>
</feature>
<evidence type="ECO:0000313" key="4">
    <source>
        <dbReference type="Proteomes" id="UP001209229"/>
    </source>
</evidence>
<gene>
    <name evidence="3" type="ORF">OM075_08550</name>
</gene>
<dbReference type="InterPro" id="IPR045378">
    <property type="entry name" value="LNT_N"/>
</dbReference>
<dbReference type="Gene3D" id="3.60.110.10">
    <property type="entry name" value="Carbon-nitrogen hydrolase"/>
    <property type="match status" value="1"/>
</dbReference>
<feature type="domain" description="Apolipoprotein N-acyltransferase N-terminal" evidence="2">
    <location>
        <begin position="37"/>
        <end position="185"/>
    </location>
</feature>
<feature type="transmembrane region" description="Helical" evidence="1">
    <location>
        <begin position="99"/>
        <end position="121"/>
    </location>
</feature>
<comment type="caution">
    <text evidence="3">The sequence shown here is derived from an EMBL/GenBank/DDBJ whole genome shotgun (WGS) entry which is preliminary data.</text>
</comment>
<dbReference type="Proteomes" id="UP001209229">
    <property type="component" value="Unassembled WGS sequence"/>
</dbReference>
<dbReference type="AlphaFoldDB" id="A0AAE3M3Q5"/>